<dbReference type="PROSITE" id="PS50893">
    <property type="entry name" value="ABC_TRANSPORTER_2"/>
    <property type="match status" value="1"/>
</dbReference>
<dbReference type="AlphaFoldDB" id="A0A133VLN1"/>
<keyword evidence="2" id="KW-0067">ATP-binding</keyword>
<accession>A0A133VLN1</accession>
<keyword evidence="1" id="KW-0547">Nucleotide-binding</keyword>
<comment type="caution">
    <text evidence="4">The sequence shown here is derived from an EMBL/GenBank/DDBJ whole genome shotgun (WGS) entry which is preliminary data.</text>
</comment>
<dbReference type="EMBL" id="LHYF01000003">
    <property type="protein sequence ID" value="KXB07366.1"/>
    <property type="molecule type" value="Genomic_DNA"/>
</dbReference>
<evidence type="ECO:0000256" key="1">
    <source>
        <dbReference type="ARBA" id="ARBA00022741"/>
    </source>
</evidence>
<evidence type="ECO:0000259" key="3">
    <source>
        <dbReference type="PROSITE" id="PS50893"/>
    </source>
</evidence>
<dbReference type="PATRIC" id="fig|1698281.3.peg.318"/>
<dbReference type="SUPFAM" id="SSF52540">
    <property type="entry name" value="P-loop containing nucleoside triphosphate hydrolases"/>
    <property type="match status" value="1"/>
</dbReference>
<evidence type="ECO:0000313" key="4">
    <source>
        <dbReference type="EMBL" id="KXB07366.1"/>
    </source>
</evidence>
<name>A0A133VLN1_9EURY</name>
<keyword evidence="5" id="KW-1185">Reference proteome</keyword>
<dbReference type="InterPro" id="IPR027417">
    <property type="entry name" value="P-loop_NTPase"/>
</dbReference>
<dbReference type="SMART" id="SM00382">
    <property type="entry name" value="AAA"/>
    <property type="match status" value="1"/>
</dbReference>
<dbReference type="PANTHER" id="PTHR43790">
    <property type="entry name" value="CARBOHYDRATE TRANSPORT ATP-BINDING PROTEIN MG119-RELATED"/>
    <property type="match status" value="1"/>
</dbReference>
<protein>
    <recommendedName>
        <fullName evidence="3">ABC transporter domain-containing protein</fullName>
    </recommendedName>
</protein>
<organism evidence="4 5">
    <name type="scientific">candidate division MSBL1 archaeon SCGC-AAA382C18</name>
    <dbReference type="NCBI Taxonomy" id="1698281"/>
    <lineage>
        <taxon>Archaea</taxon>
        <taxon>Methanobacteriati</taxon>
        <taxon>Methanobacteriota</taxon>
        <taxon>candidate division MSBL1</taxon>
    </lineage>
</organism>
<dbReference type="GO" id="GO:0005524">
    <property type="term" value="F:ATP binding"/>
    <property type="evidence" value="ECO:0007669"/>
    <property type="project" value="UniProtKB-KW"/>
</dbReference>
<evidence type="ECO:0000313" key="5">
    <source>
        <dbReference type="Proteomes" id="UP000070404"/>
    </source>
</evidence>
<evidence type="ECO:0000256" key="2">
    <source>
        <dbReference type="ARBA" id="ARBA00022840"/>
    </source>
</evidence>
<dbReference type="CDD" id="cd03216">
    <property type="entry name" value="ABC_Carb_Monos_I"/>
    <property type="match status" value="1"/>
</dbReference>
<proteinExistence type="predicted"/>
<dbReference type="Proteomes" id="UP000070404">
    <property type="component" value="Unassembled WGS sequence"/>
</dbReference>
<dbReference type="InterPro" id="IPR003593">
    <property type="entry name" value="AAA+_ATPase"/>
</dbReference>
<dbReference type="InterPro" id="IPR050107">
    <property type="entry name" value="ABC_carbohydrate_import_ATPase"/>
</dbReference>
<dbReference type="Pfam" id="PF00005">
    <property type="entry name" value="ABC_tran"/>
    <property type="match status" value="1"/>
</dbReference>
<dbReference type="GO" id="GO:0016887">
    <property type="term" value="F:ATP hydrolysis activity"/>
    <property type="evidence" value="ECO:0007669"/>
    <property type="project" value="InterPro"/>
</dbReference>
<gene>
    <name evidence="4" type="ORF">AKJ52_00420</name>
</gene>
<feature type="domain" description="ABC transporter" evidence="3">
    <location>
        <begin position="6"/>
        <end position="245"/>
    </location>
</feature>
<dbReference type="InterPro" id="IPR003439">
    <property type="entry name" value="ABC_transporter-like_ATP-bd"/>
</dbReference>
<reference evidence="4 5" key="1">
    <citation type="journal article" date="2016" name="Sci. Rep.">
        <title>Metabolic traits of an uncultured archaeal lineage -MSBL1- from brine pools of the Red Sea.</title>
        <authorList>
            <person name="Mwirichia R."/>
            <person name="Alam I."/>
            <person name="Rashid M."/>
            <person name="Vinu M."/>
            <person name="Ba-Alawi W."/>
            <person name="Anthony Kamau A."/>
            <person name="Kamanda Ngugi D."/>
            <person name="Goker M."/>
            <person name="Klenk H.P."/>
            <person name="Bajic V."/>
            <person name="Stingl U."/>
        </authorList>
    </citation>
    <scope>NUCLEOTIDE SEQUENCE [LARGE SCALE GENOMIC DNA]</scope>
    <source>
        <strain evidence="4">SCGC-AAA382C18</strain>
    </source>
</reference>
<dbReference type="Gene3D" id="3.40.50.300">
    <property type="entry name" value="P-loop containing nucleotide triphosphate hydrolases"/>
    <property type="match status" value="1"/>
</dbReference>
<sequence>MDTSLLELKGITKRFGSLFALKDVDFEISAGEAVGLVGNNGAGKSTLAKIITGNHQPTSGEIFWQGEKINISSIKEAREIGIEIVYQDQAVAPDVSVAENIFITREPMRSFGPISAIDWNKMKEESKKLTERLGLNVPCEQEIRFCSGGERQGVAIARAMYFDADLVILDEPTTAMSVKASEKILGFVRNLIEDGISIIYITHNLEQVYPVVKRFLLLNRGEKALDCSKSEIKKENLREKLVLAE</sequence>
<dbReference type="PANTHER" id="PTHR43790:SF8">
    <property type="entry name" value="SUGAR ABC TRANSPORTER ATP-BINDING PROTEIN"/>
    <property type="match status" value="1"/>
</dbReference>